<keyword evidence="1" id="KW-0472">Membrane</keyword>
<reference evidence="2 3" key="1">
    <citation type="submission" date="2018-10" db="EMBL/GenBank/DDBJ databases">
        <title>Isolation, diversity and antibacterial activity of antinobacteria from the wheat rhizosphere soil.</title>
        <authorList>
            <person name="Sun T."/>
        </authorList>
    </citation>
    <scope>NUCLEOTIDE SEQUENCE [LARGE SCALE GENOMIC DNA]</scope>
    <source>
        <strain evidence="2 3">SJ-23</strain>
    </source>
</reference>
<dbReference type="EMBL" id="RHHB01000003">
    <property type="protein sequence ID" value="RNB51535.1"/>
    <property type="molecule type" value="Genomic_DNA"/>
</dbReference>
<feature type="transmembrane region" description="Helical" evidence="1">
    <location>
        <begin position="116"/>
        <end position="138"/>
    </location>
</feature>
<keyword evidence="3" id="KW-1185">Reference proteome</keyword>
<proteinExistence type="predicted"/>
<evidence type="ECO:0000256" key="1">
    <source>
        <dbReference type="SAM" id="Phobius"/>
    </source>
</evidence>
<accession>A0A3M8AM29</accession>
<organism evidence="2 3">
    <name type="scientific">Agromyces tardus</name>
    <dbReference type="NCBI Taxonomy" id="2583849"/>
    <lineage>
        <taxon>Bacteria</taxon>
        <taxon>Bacillati</taxon>
        <taxon>Actinomycetota</taxon>
        <taxon>Actinomycetes</taxon>
        <taxon>Micrococcales</taxon>
        <taxon>Microbacteriaceae</taxon>
        <taxon>Agromyces</taxon>
    </lineage>
</organism>
<sequence length="180" mass="19598">MGTALLTGLWTPLAVAVITAAASGLIAVMNVRGDDLKRAERLSQVLGDMEPSPERTVVATIRDDYAVGWALRQAAPIDHRLRRVAAVLTVAGGVALAGAIVVGVYVGLGYGTVSDWFFWVYYSVGLALLLAAVWLRAIAKRRARVWIRAERARRGLREPLHEHLRREATDPAPPAPTTRR</sequence>
<keyword evidence="1" id="KW-0812">Transmembrane</keyword>
<keyword evidence="1" id="KW-1133">Transmembrane helix</keyword>
<comment type="caution">
    <text evidence="2">The sequence shown here is derived from an EMBL/GenBank/DDBJ whole genome shotgun (WGS) entry which is preliminary data.</text>
</comment>
<name>A0A3M8AM29_9MICO</name>
<feature type="transmembrane region" description="Helical" evidence="1">
    <location>
        <begin position="12"/>
        <end position="31"/>
    </location>
</feature>
<evidence type="ECO:0000313" key="2">
    <source>
        <dbReference type="EMBL" id="RNB51535.1"/>
    </source>
</evidence>
<dbReference type="Proteomes" id="UP000275048">
    <property type="component" value="Unassembled WGS sequence"/>
</dbReference>
<gene>
    <name evidence="2" type="ORF">EDM22_03615</name>
</gene>
<protein>
    <submittedName>
        <fullName evidence="2">Uncharacterized protein</fullName>
    </submittedName>
</protein>
<dbReference type="AlphaFoldDB" id="A0A3M8AM29"/>
<evidence type="ECO:0000313" key="3">
    <source>
        <dbReference type="Proteomes" id="UP000275048"/>
    </source>
</evidence>
<feature type="transmembrane region" description="Helical" evidence="1">
    <location>
        <begin position="84"/>
        <end position="110"/>
    </location>
</feature>